<reference evidence="16" key="1">
    <citation type="submission" date="2016-06" db="UniProtKB">
        <authorList>
            <consortium name="WormBaseParasite"/>
        </authorList>
    </citation>
    <scope>IDENTIFICATION</scope>
</reference>
<protein>
    <submittedName>
        <fullName evidence="16">LisH domain-containing protein</fullName>
    </submittedName>
</protein>
<dbReference type="PROSITE" id="PS50082">
    <property type="entry name" value="WD_REPEATS_2"/>
    <property type="match status" value="6"/>
</dbReference>
<keyword evidence="15" id="KW-1185">Reference proteome</keyword>
<dbReference type="InterPro" id="IPR015943">
    <property type="entry name" value="WD40/YVTN_repeat-like_dom_sf"/>
</dbReference>
<feature type="repeat" description="WD" evidence="12">
    <location>
        <begin position="94"/>
        <end position="135"/>
    </location>
</feature>
<organism evidence="16">
    <name type="scientific">Soboliphyme baturini</name>
    <dbReference type="NCBI Taxonomy" id="241478"/>
    <lineage>
        <taxon>Eukaryota</taxon>
        <taxon>Metazoa</taxon>
        <taxon>Ecdysozoa</taxon>
        <taxon>Nematoda</taxon>
        <taxon>Enoplea</taxon>
        <taxon>Dorylaimia</taxon>
        <taxon>Dioctophymatida</taxon>
        <taxon>Dioctophymatoidea</taxon>
        <taxon>Soboliphymatidae</taxon>
        <taxon>Soboliphyme</taxon>
    </lineage>
</organism>
<dbReference type="GO" id="GO:0005874">
    <property type="term" value="C:microtubule"/>
    <property type="evidence" value="ECO:0007669"/>
    <property type="project" value="UniProtKB-KW"/>
</dbReference>
<feature type="repeat" description="WD" evidence="12">
    <location>
        <begin position="220"/>
        <end position="251"/>
    </location>
</feature>
<dbReference type="CDD" id="cd00200">
    <property type="entry name" value="WD40"/>
    <property type="match status" value="1"/>
</dbReference>
<reference evidence="14 15" key="2">
    <citation type="submission" date="2018-11" db="EMBL/GenBank/DDBJ databases">
        <authorList>
            <consortium name="Pathogen Informatics"/>
        </authorList>
    </citation>
    <scope>NUCLEOTIDE SEQUENCE [LARGE SCALE GENOMIC DNA]</scope>
</reference>
<dbReference type="SUPFAM" id="SSF109925">
    <property type="entry name" value="Lissencephaly-1 protein (Lis-1, PAF-AH alpha) N-terminal domain"/>
    <property type="match status" value="1"/>
</dbReference>
<dbReference type="InterPro" id="IPR037190">
    <property type="entry name" value="LIS1_N"/>
</dbReference>
<dbReference type="GO" id="GO:0051301">
    <property type="term" value="P:cell division"/>
    <property type="evidence" value="ECO:0007669"/>
    <property type="project" value="UniProtKB-KW"/>
</dbReference>
<dbReference type="OrthoDB" id="674604at2759"/>
<evidence type="ECO:0000259" key="13">
    <source>
        <dbReference type="Pfam" id="PF24951"/>
    </source>
</evidence>
<dbReference type="FunFam" id="1.20.960.30:FF:000002">
    <property type="entry name" value="Platelet-activating factor acetylhydrolase ib"/>
    <property type="match status" value="1"/>
</dbReference>
<feature type="domain" description="PAC1-like LisH-like dimerisation" evidence="13">
    <location>
        <begin position="7"/>
        <end position="34"/>
    </location>
</feature>
<evidence type="ECO:0000256" key="11">
    <source>
        <dbReference type="ARBA" id="ARBA00023306"/>
    </source>
</evidence>
<dbReference type="WBParaSite" id="SBAD_0000391801-mRNA-1">
    <property type="protein sequence ID" value="SBAD_0000391801-mRNA-1"/>
    <property type="gene ID" value="SBAD_0000391801"/>
</dbReference>
<dbReference type="SMART" id="SM00667">
    <property type="entry name" value="LisH"/>
    <property type="match status" value="1"/>
</dbReference>
<evidence type="ECO:0000256" key="1">
    <source>
        <dbReference type="ARBA" id="ARBA00004245"/>
    </source>
</evidence>
<keyword evidence="10" id="KW-0206">Cytoskeleton</keyword>
<dbReference type="InterPro" id="IPR050349">
    <property type="entry name" value="WD_LIS1/nudF_dynein_reg"/>
</dbReference>
<evidence type="ECO:0000256" key="2">
    <source>
        <dbReference type="ARBA" id="ARBA00022448"/>
    </source>
</evidence>
<evidence type="ECO:0000313" key="15">
    <source>
        <dbReference type="Proteomes" id="UP000270296"/>
    </source>
</evidence>
<dbReference type="PROSITE" id="PS50294">
    <property type="entry name" value="WD_REPEATS_REGION"/>
    <property type="match status" value="5"/>
</dbReference>
<keyword evidence="4 12" id="KW-0853">WD repeat</keyword>
<evidence type="ECO:0000256" key="4">
    <source>
        <dbReference type="ARBA" id="ARBA00022574"/>
    </source>
</evidence>
<dbReference type="InterPro" id="IPR019775">
    <property type="entry name" value="WD40_repeat_CS"/>
</dbReference>
<dbReference type="InterPro" id="IPR036322">
    <property type="entry name" value="WD40_repeat_dom_sf"/>
</dbReference>
<keyword evidence="3" id="KW-0963">Cytoplasm</keyword>
<dbReference type="Gene3D" id="1.20.960.30">
    <property type="match status" value="1"/>
</dbReference>
<evidence type="ECO:0000313" key="14">
    <source>
        <dbReference type="EMBL" id="VDP02226.1"/>
    </source>
</evidence>
<comment type="subcellular location">
    <subcellularLocation>
        <location evidence="1">Cytoplasm</location>
        <location evidence="1">Cytoskeleton</location>
    </subcellularLocation>
</comment>
<feature type="repeat" description="WD" evidence="12">
    <location>
        <begin position="178"/>
        <end position="219"/>
    </location>
</feature>
<keyword evidence="2" id="KW-0813">Transport</keyword>
<dbReference type="GO" id="GO:0030286">
    <property type="term" value="C:dynein complex"/>
    <property type="evidence" value="ECO:0007669"/>
    <property type="project" value="UniProtKB-ARBA"/>
</dbReference>
<feature type="repeat" description="WD" evidence="12">
    <location>
        <begin position="317"/>
        <end position="350"/>
    </location>
</feature>
<dbReference type="GO" id="GO:0051225">
    <property type="term" value="P:spindle assembly"/>
    <property type="evidence" value="ECO:0007669"/>
    <property type="project" value="UniProtKB-ARBA"/>
</dbReference>
<evidence type="ECO:0000256" key="10">
    <source>
        <dbReference type="ARBA" id="ARBA00023212"/>
    </source>
</evidence>
<keyword evidence="6" id="KW-0493">Microtubule</keyword>
<dbReference type="InterPro" id="IPR020472">
    <property type="entry name" value="WD40_PAC1"/>
</dbReference>
<dbReference type="InterPro" id="IPR017252">
    <property type="entry name" value="Dynein_regulator_LIS1"/>
</dbReference>
<dbReference type="Pfam" id="PF00400">
    <property type="entry name" value="WD40"/>
    <property type="match status" value="6"/>
</dbReference>
<dbReference type="Pfam" id="PF24951">
    <property type="entry name" value="LisH_PAC1"/>
    <property type="match status" value="1"/>
</dbReference>
<evidence type="ECO:0000256" key="9">
    <source>
        <dbReference type="ARBA" id="ARBA00023054"/>
    </source>
</evidence>
<dbReference type="PRINTS" id="PR00320">
    <property type="entry name" value="GPROTEINBRPT"/>
</dbReference>
<accession>A0A183IJF2</accession>
<dbReference type="SMART" id="SM00320">
    <property type="entry name" value="WD40"/>
    <property type="match status" value="6"/>
</dbReference>
<dbReference type="AlphaFoldDB" id="A0A183IJF2"/>
<dbReference type="PROSITE" id="PS00678">
    <property type="entry name" value="WD_REPEATS_1"/>
    <property type="match status" value="4"/>
</dbReference>
<dbReference type="Gene3D" id="2.130.10.10">
    <property type="entry name" value="YVTN repeat-like/Quinoprotein amine dehydrogenase"/>
    <property type="match status" value="1"/>
</dbReference>
<keyword evidence="8" id="KW-0498">Mitosis</keyword>
<dbReference type="PANTHER" id="PTHR44129">
    <property type="entry name" value="WD REPEAT-CONTAINING PROTEIN POP1"/>
    <property type="match status" value="1"/>
</dbReference>
<dbReference type="Proteomes" id="UP000270296">
    <property type="component" value="Unassembled WGS sequence"/>
</dbReference>
<feature type="repeat" description="WD" evidence="12">
    <location>
        <begin position="291"/>
        <end position="316"/>
    </location>
</feature>
<keyword evidence="7" id="KW-0677">Repeat</keyword>
<dbReference type="InterPro" id="IPR006594">
    <property type="entry name" value="LisH"/>
</dbReference>
<dbReference type="GO" id="GO:0051299">
    <property type="term" value="P:centrosome separation"/>
    <property type="evidence" value="ECO:0007669"/>
    <property type="project" value="UniProtKB-ARBA"/>
</dbReference>
<dbReference type="InterPro" id="IPR056795">
    <property type="entry name" value="PAC1-like_LisH-like_dom"/>
</dbReference>
<name>A0A183IJF2_9BILA</name>
<gene>
    <name evidence="14" type="ORF">SBAD_LOCUS3748</name>
</gene>
<dbReference type="SUPFAM" id="SSF50978">
    <property type="entry name" value="WD40 repeat-like"/>
    <property type="match status" value="1"/>
</dbReference>
<evidence type="ECO:0000256" key="5">
    <source>
        <dbReference type="ARBA" id="ARBA00022618"/>
    </source>
</evidence>
<dbReference type="PROSITE" id="PS50896">
    <property type="entry name" value="LISH"/>
    <property type="match status" value="1"/>
</dbReference>
<evidence type="ECO:0000313" key="16">
    <source>
        <dbReference type="WBParaSite" id="SBAD_0000391801-mRNA-1"/>
    </source>
</evidence>
<keyword evidence="9" id="KW-0175">Coiled coil</keyword>
<proteinExistence type="predicted"/>
<dbReference type="InterPro" id="IPR001680">
    <property type="entry name" value="WD40_rpt"/>
</dbReference>
<evidence type="ECO:0000256" key="3">
    <source>
        <dbReference type="ARBA" id="ARBA00022490"/>
    </source>
</evidence>
<keyword evidence="11" id="KW-0131">Cell cycle</keyword>
<evidence type="ECO:0000256" key="6">
    <source>
        <dbReference type="ARBA" id="ARBA00022701"/>
    </source>
</evidence>
<keyword evidence="5" id="KW-0132">Cell division</keyword>
<dbReference type="PIRSF" id="PIRSF037647">
    <property type="entry name" value="Dynein_regulator_Lis1"/>
    <property type="match status" value="1"/>
</dbReference>
<dbReference type="EMBL" id="UZAM01007927">
    <property type="protein sequence ID" value="VDP02226.1"/>
    <property type="molecule type" value="Genomic_DNA"/>
</dbReference>
<feature type="repeat" description="WD" evidence="12">
    <location>
        <begin position="136"/>
        <end position="177"/>
    </location>
</feature>
<evidence type="ECO:0000256" key="8">
    <source>
        <dbReference type="ARBA" id="ARBA00022776"/>
    </source>
</evidence>
<evidence type="ECO:0000256" key="12">
    <source>
        <dbReference type="PROSITE-ProRule" id="PRU00221"/>
    </source>
</evidence>
<evidence type="ECO:0000256" key="7">
    <source>
        <dbReference type="ARBA" id="ARBA00022737"/>
    </source>
</evidence>
<sequence length="371" mass="42287">MRNGEQNRAVLDYLRTNGYAESVEAFKREAQLVYNDKKFNGLLEKKWTSVLRLQKKVMDLEAKLDEVQKECSVPLPGKRSPVDWIPRPPERYSLTGHRTAVNRAIFHPVFSLIATCSEDATIKVWDYETGNFEKSLRGHTDSVQDIAFDHMGKLLGSCSADMTIKLWDFHSYECLRTLYGHDHNVSSVSFFPNGDYLVSASRDRTIKMWEVSTGYCIKTFIGHRDWIRMVRVYQDGSIMASCSNDHTVRVWVTATRECKFELKEHDHVTECVAWAPDSAISYIVDGAGGGGPFLATGSRDKLIKLWDAHSGVCLFTLVGHDNWIRGLCFHPQGKYLLSASDDKTVRVWNLANKCCQKVIEAHQHFAFHQTL</sequence>